<organism evidence="2 3">
    <name type="scientific">Phytophthora citrophthora</name>
    <dbReference type="NCBI Taxonomy" id="4793"/>
    <lineage>
        <taxon>Eukaryota</taxon>
        <taxon>Sar</taxon>
        <taxon>Stramenopiles</taxon>
        <taxon>Oomycota</taxon>
        <taxon>Peronosporomycetes</taxon>
        <taxon>Peronosporales</taxon>
        <taxon>Peronosporaceae</taxon>
        <taxon>Phytophthora</taxon>
    </lineage>
</organism>
<gene>
    <name evidence="2" type="ORF">P3T76_008297</name>
</gene>
<accession>A0AAD9GJX7</accession>
<sequence>MLICSGVGSRVVGKTNRTQGKVGKVLAVRHTSRQREYDVWWTCGTEETVSARTITISVDRNLLLQPNEASTAEPDSYSASLSADDDDDDDTGSSVERDDDRMIQAFLAYRHEGTNGVQIDSSVVDFNIFLSQLACQLIFNEYPSARITYHNPEGAAFENEITYTHSIEPFINLPQYAVARSKQHRAQRSCNKCMKKSSYYCAQCSTPAIGLIFWYLRPKSRAQLLRQASRFNLKCELVTST</sequence>
<evidence type="ECO:0000256" key="1">
    <source>
        <dbReference type="SAM" id="MobiDB-lite"/>
    </source>
</evidence>
<evidence type="ECO:0000313" key="2">
    <source>
        <dbReference type="EMBL" id="KAK1939974.1"/>
    </source>
</evidence>
<comment type="caution">
    <text evidence="2">The sequence shown here is derived from an EMBL/GenBank/DDBJ whole genome shotgun (WGS) entry which is preliminary data.</text>
</comment>
<dbReference type="AlphaFoldDB" id="A0AAD9GJX7"/>
<protein>
    <submittedName>
        <fullName evidence="2">Uncharacterized protein</fullName>
    </submittedName>
</protein>
<reference evidence="2" key="1">
    <citation type="submission" date="2023-08" db="EMBL/GenBank/DDBJ databases">
        <title>Reference Genome Resource for the Citrus Pathogen Phytophthora citrophthora.</title>
        <authorList>
            <person name="Moller H."/>
            <person name="Coetzee B."/>
            <person name="Rose L.J."/>
            <person name="Van Niekerk J.M."/>
        </authorList>
    </citation>
    <scope>NUCLEOTIDE SEQUENCE</scope>
    <source>
        <strain evidence="2">STE-U-9442</strain>
    </source>
</reference>
<feature type="region of interest" description="Disordered" evidence="1">
    <location>
        <begin position="65"/>
        <end position="97"/>
    </location>
</feature>
<proteinExistence type="predicted"/>
<dbReference type="Proteomes" id="UP001259832">
    <property type="component" value="Unassembled WGS sequence"/>
</dbReference>
<name>A0AAD9GJX7_9STRA</name>
<dbReference type="EMBL" id="JASMQC010000015">
    <property type="protein sequence ID" value="KAK1939974.1"/>
    <property type="molecule type" value="Genomic_DNA"/>
</dbReference>
<keyword evidence="3" id="KW-1185">Reference proteome</keyword>
<evidence type="ECO:0000313" key="3">
    <source>
        <dbReference type="Proteomes" id="UP001259832"/>
    </source>
</evidence>